<accession>A0A1Y5TNE9</accession>
<proteinExistence type="predicted"/>
<gene>
    <name evidence="1" type="ORF">PAM7066_03427</name>
</gene>
<dbReference type="EMBL" id="FWFV01000014">
    <property type="protein sequence ID" value="SLN68092.1"/>
    <property type="molecule type" value="Genomic_DNA"/>
</dbReference>
<dbReference type="AlphaFoldDB" id="A0A1Y5TNE9"/>
<dbReference type="Proteomes" id="UP000193870">
    <property type="component" value="Unassembled WGS sequence"/>
</dbReference>
<organism evidence="1 2">
    <name type="scientific">Palleronia marisminoris</name>
    <dbReference type="NCBI Taxonomy" id="315423"/>
    <lineage>
        <taxon>Bacteria</taxon>
        <taxon>Pseudomonadati</taxon>
        <taxon>Pseudomonadota</taxon>
        <taxon>Alphaproteobacteria</taxon>
        <taxon>Rhodobacterales</taxon>
        <taxon>Roseobacteraceae</taxon>
        <taxon>Palleronia</taxon>
    </lineage>
</organism>
<keyword evidence="2" id="KW-1185">Reference proteome</keyword>
<dbReference type="STRING" id="315423.SAMN04488020_11531"/>
<reference evidence="1 2" key="1">
    <citation type="submission" date="2017-03" db="EMBL/GenBank/DDBJ databases">
        <authorList>
            <person name="Afonso C.L."/>
            <person name="Miller P.J."/>
            <person name="Scott M.A."/>
            <person name="Spackman E."/>
            <person name="Goraichik I."/>
            <person name="Dimitrov K.M."/>
            <person name="Suarez D.L."/>
            <person name="Swayne D.E."/>
        </authorList>
    </citation>
    <scope>NUCLEOTIDE SEQUENCE [LARGE SCALE GENOMIC DNA]</scope>
    <source>
        <strain evidence="1 2">CECT 7066</strain>
    </source>
</reference>
<evidence type="ECO:0000313" key="2">
    <source>
        <dbReference type="Proteomes" id="UP000193870"/>
    </source>
</evidence>
<sequence>MPVTRHGERTSCASLESPMFETERRTRFSGQFLAFGQECYGAEAAVDVPILRINDPSDGKHRSCPVELAGLVQWSEGYSCRPHPAAQRSGMPEAAIPPSPAAATRRAAVTLLLRASAGGKQVEGRGTRFHSSKKAAALVGDGADPHFKAHRGETQRLDGQLLLGRRVVRLMLPVQTHDSLVDDRRKAADVVALQRWTTWLQTHRAPVQRRYCQMLR</sequence>
<evidence type="ECO:0000313" key="1">
    <source>
        <dbReference type="EMBL" id="SLN68092.1"/>
    </source>
</evidence>
<name>A0A1Y5TNE9_9RHOB</name>
<protein>
    <submittedName>
        <fullName evidence="1">Uncharacterized protein</fullName>
    </submittedName>
</protein>